<comment type="caution">
    <text evidence="2">The sequence shown here is derived from an EMBL/GenBank/DDBJ whole genome shotgun (WGS) entry which is preliminary data.</text>
</comment>
<dbReference type="PANTHER" id="PTHR30098">
    <property type="entry name" value="LEUCYL/PHENYLALANYL-TRNA--PROTEIN TRANSFERASE"/>
    <property type="match status" value="1"/>
</dbReference>
<sequence>MPPKTLASAQTVETVEAAPTKTTTPPTLLGCGLNWVSFVAAHPFEVKRLTSVRAGDDGEESGEHDALVPAQLPVASTATSRVALERIFGEVMVCPCAKAGVVREVQHIATVWCLHPSSVYAATLSWPTDGGDSASTETAKLRVQTEAWHLPLNLCSVSPHVLDRGSLVFHPEFARCILAQGVGEFMFYVPPDPLEPTTALPFIQEMWYHGLFSLPESLRIGPHSVFTFFVLPNGHTRYTLDLAPEPPAAPATASTSGHDGGASAPATCSDALTCLYPWRRQSKVRRIIRSGAYAVVVQSDTAGVTASLQRASSYHRQRTGSTWLSDAFIYLMGQCSGTSTSLSTDTAASEAAQNDKPHNVRLLCIELVEKATGEVLAGCCGISVGRAYHDYTMYTLRQSKDSVGTFLTKLIGEALQRCGYTLWYWGFRVEYMQQYERHLGAVDMPRDFFYRRWGAARDALPYCTLDAYLRSHKGMVSHYERVSTPPKRMR</sequence>
<dbReference type="KEGG" id="lmat:92513920"/>
<accession>A0A836KFU1</accession>
<evidence type="ECO:0000256" key="1">
    <source>
        <dbReference type="SAM" id="MobiDB-lite"/>
    </source>
</evidence>
<dbReference type="Proteomes" id="UP000673552">
    <property type="component" value="Unassembled WGS sequence"/>
</dbReference>
<evidence type="ECO:0000313" key="3">
    <source>
        <dbReference type="Proteomes" id="UP000673552"/>
    </source>
</evidence>
<reference evidence="3" key="1">
    <citation type="journal article" date="2021" name="Microbiol. Resour. Announc.">
        <title>LGAAP: Leishmaniinae Genome Assembly and Annotation Pipeline.</title>
        <authorList>
            <person name="Almutairi H."/>
            <person name="Urbaniak M.D."/>
            <person name="Bates M.D."/>
            <person name="Jariyapan N."/>
            <person name="Kwakye-Nuako G."/>
            <person name="Thomaz-Soccol V."/>
            <person name="Al-Salem W.S."/>
            <person name="Dillon R.J."/>
            <person name="Bates P.A."/>
            <person name="Gatherer D."/>
        </authorList>
    </citation>
    <scope>NUCLEOTIDE SEQUENCE [LARGE SCALE GENOMIC DNA]</scope>
</reference>
<proteinExistence type="predicted"/>
<keyword evidence="3" id="KW-1185">Reference proteome</keyword>
<dbReference type="GeneID" id="92513920"/>
<dbReference type="GO" id="GO:0030163">
    <property type="term" value="P:protein catabolic process"/>
    <property type="evidence" value="ECO:0007669"/>
    <property type="project" value="InterPro"/>
</dbReference>
<feature type="compositionally biased region" description="Low complexity" evidence="1">
    <location>
        <begin position="11"/>
        <end position="23"/>
    </location>
</feature>
<evidence type="ECO:0000313" key="2">
    <source>
        <dbReference type="EMBL" id="KAG5472476.1"/>
    </source>
</evidence>
<organism evidence="2 3">
    <name type="scientific">Leishmania martiniquensis</name>
    <dbReference type="NCBI Taxonomy" id="1580590"/>
    <lineage>
        <taxon>Eukaryota</taxon>
        <taxon>Discoba</taxon>
        <taxon>Euglenozoa</taxon>
        <taxon>Kinetoplastea</taxon>
        <taxon>Metakinetoplastina</taxon>
        <taxon>Trypanosomatida</taxon>
        <taxon>Trypanosomatidae</taxon>
        <taxon>Leishmaniinae</taxon>
        <taxon>Leishmania</taxon>
    </lineage>
</organism>
<dbReference type="InterPro" id="IPR042203">
    <property type="entry name" value="Leu/Phe-tRNA_Trfase_C"/>
</dbReference>
<dbReference type="RefSeq" id="XP_067176776.1">
    <property type="nucleotide sequence ID" value="XM_067321408.1"/>
</dbReference>
<reference evidence="3" key="2">
    <citation type="journal article" date="2021" name="Sci. Data">
        <title>Chromosome-scale genome sequencing, assembly and annotation of six genomes from subfamily Leishmaniinae.</title>
        <authorList>
            <person name="Almutairi H."/>
            <person name="Urbaniak M.D."/>
            <person name="Bates M.D."/>
            <person name="Jariyapan N."/>
            <person name="Kwakye-Nuako G."/>
            <person name="Thomaz Soccol V."/>
            <person name="Al-Salem W.S."/>
            <person name="Dillon R.J."/>
            <person name="Bates P.A."/>
            <person name="Gatherer D."/>
        </authorList>
    </citation>
    <scope>NUCLEOTIDE SEQUENCE [LARGE SCALE GENOMIC DNA]</scope>
</reference>
<feature type="region of interest" description="Disordered" evidence="1">
    <location>
        <begin position="242"/>
        <end position="262"/>
    </location>
</feature>
<feature type="region of interest" description="Disordered" evidence="1">
    <location>
        <begin position="1"/>
        <end position="23"/>
    </location>
</feature>
<dbReference type="Gene3D" id="3.40.630.70">
    <property type="entry name" value="Leucyl/phenylalanyl-tRNA-protein transferase, C-terminal domain"/>
    <property type="match status" value="1"/>
</dbReference>
<dbReference type="PANTHER" id="PTHR30098:SF7">
    <property type="entry name" value="LEUCYL_PHENYLALANYL-TRNA PROTEIN TRANSFERASE"/>
    <property type="match status" value="1"/>
</dbReference>
<dbReference type="GO" id="GO:0005737">
    <property type="term" value="C:cytoplasm"/>
    <property type="evidence" value="ECO:0007669"/>
    <property type="project" value="TreeGrafter"/>
</dbReference>
<protein>
    <submittedName>
        <fullName evidence="2">Uncharacterized protein</fullName>
    </submittedName>
</protein>
<dbReference type="GO" id="GO:0008914">
    <property type="term" value="F:leucyl-tRNA--protein transferase activity"/>
    <property type="evidence" value="ECO:0007669"/>
    <property type="project" value="InterPro"/>
</dbReference>
<dbReference type="EMBL" id="JAFEUZ010000030">
    <property type="protein sequence ID" value="KAG5472476.1"/>
    <property type="molecule type" value="Genomic_DNA"/>
</dbReference>
<name>A0A836KFU1_9TRYP</name>
<gene>
    <name evidence="2" type="ORF">LSCM1_03875</name>
</gene>
<dbReference type="OrthoDB" id="2122564at2759"/>
<dbReference type="AlphaFoldDB" id="A0A836KFU1"/>
<dbReference type="InterPro" id="IPR004616">
    <property type="entry name" value="Leu/Phe-tRNA_Trfase"/>
</dbReference>